<gene>
    <name evidence="2" type="ORF">ACA1_332180</name>
</gene>
<feature type="region of interest" description="Disordered" evidence="1">
    <location>
        <begin position="1"/>
        <end position="100"/>
    </location>
</feature>
<evidence type="ECO:0000313" key="2">
    <source>
        <dbReference type="EMBL" id="ELR13675.1"/>
    </source>
</evidence>
<dbReference type="RefSeq" id="XP_004335688.1">
    <property type="nucleotide sequence ID" value="XM_004335640.1"/>
</dbReference>
<protein>
    <submittedName>
        <fullName evidence="2">Nucleolar gtp-binding protein 1 family protein</fullName>
    </submittedName>
</protein>
<evidence type="ECO:0000256" key="1">
    <source>
        <dbReference type="SAM" id="MobiDB-lite"/>
    </source>
</evidence>
<feature type="compositionally biased region" description="Basic and acidic residues" evidence="1">
    <location>
        <begin position="66"/>
        <end position="79"/>
    </location>
</feature>
<proteinExistence type="predicted"/>
<dbReference type="OMA" id="XAHYAVQ"/>
<feature type="compositionally biased region" description="Basic and acidic residues" evidence="1">
    <location>
        <begin position="40"/>
        <end position="59"/>
    </location>
</feature>
<evidence type="ECO:0000313" key="3">
    <source>
        <dbReference type="Proteomes" id="UP000011083"/>
    </source>
</evidence>
<dbReference type="EMBL" id="KB008086">
    <property type="protein sequence ID" value="ELR13675.1"/>
    <property type="molecule type" value="Genomic_DNA"/>
</dbReference>
<reference evidence="2 3" key="1">
    <citation type="journal article" date="2013" name="Genome Biol.">
        <title>Genome of Acanthamoeba castellanii highlights extensive lateral gene transfer and early evolution of tyrosine kinase signaling.</title>
        <authorList>
            <person name="Clarke M."/>
            <person name="Lohan A.J."/>
            <person name="Liu B."/>
            <person name="Lagkouvardos I."/>
            <person name="Roy S."/>
            <person name="Zafar N."/>
            <person name="Bertelli C."/>
            <person name="Schilde C."/>
            <person name="Kianianmomeni A."/>
            <person name="Burglin T.R."/>
            <person name="Frech C."/>
            <person name="Turcotte B."/>
            <person name="Kopec K.O."/>
            <person name="Synnott J.M."/>
            <person name="Choo C."/>
            <person name="Paponov I."/>
            <person name="Finkler A."/>
            <person name="Soon Heng Tan C."/>
            <person name="Hutchins A.P."/>
            <person name="Weinmeier T."/>
            <person name="Rattei T."/>
            <person name="Chu J.S."/>
            <person name="Gimenez G."/>
            <person name="Irimia M."/>
            <person name="Rigden D.J."/>
            <person name="Fitzpatrick D.A."/>
            <person name="Lorenzo-Morales J."/>
            <person name="Bateman A."/>
            <person name="Chiu C.H."/>
            <person name="Tang P."/>
            <person name="Hegemann P."/>
            <person name="Fromm H."/>
            <person name="Raoult D."/>
            <person name="Greub G."/>
            <person name="Miranda-Saavedra D."/>
            <person name="Chen N."/>
            <person name="Nash P."/>
            <person name="Ginger M.L."/>
            <person name="Horn M."/>
            <person name="Schaap P."/>
            <person name="Caler L."/>
            <person name="Loftus B."/>
        </authorList>
    </citation>
    <scope>NUCLEOTIDE SEQUENCE [LARGE SCALE GENOMIC DNA]</scope>
    <source>
        <strain evidence="2 3">Neff</strain>
    </source>
</reference>
<keyword evidence="3" id="KW-1185">Reference proteome</keyword>
<organism evidence="2 3">
    <name type="scientific">Acanthamoeba castellanii (strain ATCC 30010 / Neff)</name>
    <dbReference type="NCBI Taxonomy" id="1257118"/>
    <lineage>
        <taxon>Eukaryota</taxon>
        <taxon>Amoebozoa</taxon>
        <taxon>Discosea</taxon>
        <taxon>Longamoebia</taxon>
        <taxon>Centramoebida</taxon>
        <taxon>Acanthamoebidae</taxon>
        <taxon>Acanthamoeba</taxon>
    </lineage>
</organism>
<dbReference type="VEuPathDB" id="AmoebaDB:ACA1_332180"/>
<dbReference type="GeneID" id="14914233"/>
<dbReference type="AlphaFoldDB" id="L8GKT5"/>
<dbReference type="STRING" id="1257118.L8GKT5"/>
<accession>L8GKT5</accession>
<dbReference type="OrthoDB" id="415015at2759"/>
<name>L8GKT5_ACACF</name>
<dbReference type="Proteomes" id="UP000011083">
    <property type="component" value="Unassembled WGS sequence"/>
</dbReference>
<dbReference type="KEGG" id="acan:ACA1_332180"/>
<sequence>MGINPSAAVDRARSMSRGRKRSRSESPSVERSKSRGRSKTPQEEGLRDKRQKLEVEVKAKKAQRTMNKDGRKGEADRHIYNLKPKHLYAGKRGNGKTDRR</sequence>